<dbReference type="InterPro" id="IPR036621">
    <property type="entry name" value="Anticodon-bd_dom_sf"/>
</dbReference>
<dbReference type="SUPFAM" id="SSF55826">
    <property type="entry name" value="YbaK/ProRS associated domain"/>
    <property type="match status" value="1"/>
</dbReference>
<dbReference type="SUPFAM" id="SSF52954">
    <property type="entry name" value="Class II aaRS ABD-related"/>
    <property type="match status" value="1"/>
</dbReference>
<name>X1GFH6_9ZZZZ</name>
<dbReference type="CDD" id="cd00861">
    <property type="entry name" value="ProRS_anticodon_short"/>
    <property type="match status" value="1"/>
</dbReference>
<feature type="domain" description="Anticodon-binding" evidence="1">
    <location>
        <begin position="256"/>
        <end position="336"/>
    </location>
</feature>
<protein>
    <recommendedName>
        <fullName evidence="4">Proline--tRNA ligase</fullName>
    </recommendedName>
</protein>
<feature type="domain" description="YbaK/aminoacyl-tRNA synthetase-associated" evidence="2">
    <location>
        <begin position="31"/>
        <end position="143"/>
    </location>
</feature>
<dbReference type="Pfam" id="PF03129">
    <property type="entry name" value="HGTP_anticodon"/>
    <property type="match status" value="1"/>
</dbReference>
<organism evidence="3">
    <name type="scientific">marine sediment metagenome</name>
    <dbReference type="NCBI Taxonomy" id="412755"/>
    <lineage>
        <taxon>unclassified sequences</taxon>
        <taxon>metagenomes</taxon>
        <taxon>ecological metagenomes</taxon>
    </lineage>
</organism>
<evidence type="ECO:0000259" key="2">
    <source>
        <dbReference type="Pfam" id="PF04073"/>
    </source>
</evidence>
<dbReference type="InterPro" id="IPR007214">
    <property type="entry name" value="YbaK/aa-tRNA-synth-assoc-dom"/>
</dbReference>
<gene>
    <name evidence="3" type="ORF">S03H2_16831</name>
</gene>
<evidence type="ECO:0000259" key="1">
    <source>
        <dbReference type="Pfam" id="PF03129"/>
    </source>
</evidence>
<dbReference type="SUPFAM" id="SSF55681">
    <property type="entry name" value="Class II aaRS and biotin synthetases"/>
    <property type="match status" value="1"/>
</dbReference>
<comment type="caution">
    <text evidence="3">The sequence shown here is derived from an EMBL/GenBank/DDBJ whole genome shotgun (WGS) entry which is preliminary data.</text>
</comment>
<accession>X1GFH6</accession>
<dbReference type="PANTHER" id="PTHR42753:SF2">
    <property type="entry name" value="PROLINE--TRNA LIGASE"/>
    <property type="match status" value="1"/>
</dbReference>
<dbReference type="InterPro" id="IPR036754">
    <property type="entry name" value="YbaK/aa-tRNA-synt-asso_dom_sf"/>
</dbReference>
<proteinExistence type="predicted"/>
<reference evidence="3" key="1">
    <citation type="journal article" date="2014" name="Front. Microbiol.">
        <title>High frequency of phylogenetically diverse reductive dehalogenase-homologous genes in deep subseafloor sedimentary metagenomes.</title>
        <authorList>
            <person name="Kawai M."/>
            <person name="Futagami T."/>
            <person name="Toyoda A."/>
            <person name="Takaki Y."/>
            <person name="Nishi S."/>
            <person name="Hori S."/>
            <person name="Arai W."/>
            <person name="Tsubouchi T."/>
            <person name="Morono Y."/>
            <person name="Uchiyama I."/>
            <person name="Ito T."/>
            <person name="Fujiyama A."/>
            <person name="Inagaki F."/>
            <person name="Takami H."/>
        </authorList>
    </citation>
    <scope>NUCLEOTIDE SEQUENCE</scope>
    <source>
        <strain evidence="3">Expedition CK06-06</strain>
    </source>
</reference>
<evidence type="ECO:0000313" key="3">
    <source>
        <dbReference type="EMBL" id="GAH43555.1"/>
    </source>
</evidence>
<evidence type="ECO:0008006" key="4">
    <source>
        <dbReference type="Google" id="ProtNLM"/>
    </source>
</evidence>
<dbReference type="Pfam" id="PF04073">
    <property type="entry name" value="tRNA_edit"/>
    <property type="match status" value="1"/>
</dbReference>
<dbReference type="GO" id="GO:0002161">
    <property type="term" value="F:aminoacyl-tRNA deacylase activity"/>
    <property type="evidence" value="ECO:0007669"/>
    <property type="project" value="InterPro"/>
</dbReference>
<dbReference type="CDD" id="cd04334">
    <property type="entry name" value="ProRS-INS"/>
    <property type="match status" value="1"/>
</dbReference>
<sequence length="340" mass="36838">DCNYAANTDKAQSIKSKIESGELLPIEEVKTPGMTTIEQVANFLKVPQSHTLKEVFYIADGKLIFAVIRGDIEVNEVKLKNVLHCLELRLATEAEVVETGIVAGSASPIGITGVKIIADDSITSGANFVAGANKPDTHLRNVNYPRDFRVDLVADIALARAGEGCPKCRGKLSSAHGIEVGHVFKLGTFISQKLGALFIDPNGVSHPIVMGSYGIGLGRLLAAVIEHSHDDKGIIWPLSIAPYHIYLCPLYLENPQVAATAENVYTDLEAQGLEVLFDDRKESPGVKFNDADLLGIPIRVIISPRTLETNSAEIKKRSEKESQLLPLEGIAARLKELTRD</sequence>
<dbReference type="InterPro" id="IPR044140">
    <property type="entry name" value="ProRS_anticodon_short"/>
</dbReference>
<dbReference type="Gene3D" id="3.40.50.800">
    <property type="entry name" value="Anticodon-binding domain"/>
    <property type="match status" value="1"/>
</dbReference>
<dbReference type="InterPro" id="IPR045864">
    <property type="entry name" value="aa-tRNA-synth_II/BPL/LPL"/>
</dbReference>
<dbReference type="InterPro" id="IPR050062">
    <property type="entry name" value="Pro-tRNA_synthetase"/>
</dbReference>
<dbReference type="GO" id="GO:0006433">
    <property type="term" value="P:prolyl-tRNA aminoacylation"/>
    <property type="evidence" value="ECO:0007669"/>
    <property type="project" value="TreeGrafter"/>
</dbReference>
<dbReference type="GO" id="GO:0004827">
    <property type="term" value="F:proline-tRNA ligase activity"/>
    <property type="evidence" value="ECO:0007669"/>
    <property type="project" value="TreeGrafter"/>
</dbReference>
<dbReference type="PANTHER" id="PTHR42753">
    <property type="entry name" value="MITOCHONDRIAL RIBOSOME PROTEIN L39/PROLYL-TRNA LIGASE FAMILY MEMBER"/>
    <property type="match status" value="1"/>
</dbReference>
<dbReference type="InterPro" id="IPR004154">
    <property type="entry name" value="Anticodon-bd"/>
</dbReference>
<dbReference type="AlphaFoldDB" id="X1GFH6"/>
<feature type="non-terminal residue" evidence="3">
    <location>
        <position position="1"/>
    </location>
</feature>
<dbReference type="Gene3D" id="3.30.930.10">
    <property type="entry name" value="Bira Bifunctional Protein, Domain 2"/>
    <property type="match status" value="1"/>
</dbReference>
<dbReference type="GO" id="GO:0005829">
    <property type="term" value="C:cytosol"/>
    <property type="evidence" value="ECO:0007669"/>
    <property type="project" value="TreeGrafter"/>
</dbReference>
<dbReference type="EMBL" id="BARU01008627">
    <property type="protein sequence ID" value="GAH43555.1"/>
    <property type="molecule type" value="Genomic_DNA"/>
</dbReference>
<dbReference type="Gene3D" id="3.90.960.10">
    <property type="entry name" value="YbaK/aminoacyl-tRNA synthetase-associated domain"/>
    <property type="match status" value="1"/>
</dbReference>